<dbReference type="EMBL" id="JABAHZ010000002">
    <property type="protein sequence ID" value="NLR78751.1"/>
    <property type="molecule type" value="Genomic_DNA"/>
</dbReference>
<dbReference type="RefSeq" id="WP_168738128.1">
    <property type="nucleotide sequence ID" value="NZ_JABAHZ010000002.1"/>
</dbReference>
<comment type="caution">
    <text evidence="1">The sequence shown here is derived from an EMBL/GenBank/DDBJ whole genome shotgun (WGS) entry which is preliminary data.</text>
</comment>
<accession>A0A847SAB1</accession>
<reference evidence="1 2" key="1">
    <citation type="submission" date="2020-04" db="EMBL/GenBank/DDBJ databases">
        <authorList>
            <person name="Yin C."/>
        </authorList>
    </citation>
    <scope>NUCLEOTIDE SEQUENCE [LARGE SCALE GENOMIC DNA]</scope>
    <source>
        <strain evidence="1 2">Ak56</strain>
    </source>
</reference>
<dbReference type="AlphaFoldDB" id="A0A847SAB1"/>
<evidence type="ECO:0000313" key="1">
    <source>
        <dbReference type="EMBL" id="NLR78751.1"/>
    </source>
</evidence>
<evidence type="ECO:0000313" key="2">
    <source>
        <dbReference type="Proteomes" id="UP000552864"/>
    </source>
</evidence>
<dbReference type="Proteomes" id="UP000552864">
    <property type="component" value="Unassembled WGS sequence"/>
</dbReference>
<keyword evidence="2" id="KW-1185">Reference proteome</keyword>
<organism evidence="1 2">
    <name type="scientific">Chitinophaga eiseniae</name>
    <dbReference type="NCBI Taxonomy" id="634771"/>
    <lineage>
        <taxon>Bacteria</taxon>
        <taxon>Pseudomonadati</taxon>
        <taxon>Bacteroidota</taxon>
        <taxon>Chitinophagia</taxon>
        <taxon>Chitinophagales</taxon>
        <taxon>Chitinophagaceae</taxon>
        <taxon>Chitinophaga</taxon>
    </lineage>
</organism>
<gene>
    <name evidence="1" type="ORF">HGH91_08950</name>
</gene>
<sequence length="205" mass="24032">MPSISIPPITINSRDWKSIHRQYGYGQALYIAGNQDQGNYSFNFRLNYHQKDGALTFSWNNDRNNLGRAKFDPSYVGKIYNPYTVLQLELPYLKKTIEVYSREWPNTLLHFFARKTPTGNSHFDKLFQTTATQEIISEILPQLYYLQDEALGRSLQLTTNYEDAVTEKFYLRIRINKLLQKASTIENLLHHTTTLVNKLERFAKK</sequence>
<protein>
    <submittedName>
        <fullName evidence="1">Uncharacterized protein</fullName>
    </submittedName>
</protein>
<proteinExistence type="predicted"/>
<name>A0A847SAB1_9BACT</name>